<reference evidence="1" key="1">
    <citation type="submission" date="2022-06" db="EMBL/GenBank/DDBJ databases">
        <title>Genome Sequence of Candolleomyces eurysporus.</title>
        <authorList>
            <person name="Buettner E."/>
        </authorList>
    </citation>
    <scope>NUCLEOTIDE SEQUENCE</scope>
    <source>
        <strain evidence="1">VTCC 930004</strain>
    </source>
</reference>
<evidence type="ECO:0000313" key="1">
    <source>
        <dbReference type="EMBL" id="KAJ2927034.1"/>
    </source>
</evidence>
<sequence>MKTTKSQEIEVSIPPGQIGGLVANISYYSTPGKMKIDDRTLSFVQIEPENVIGYSVVYVPCGNSISALTLPKAECMATSAASNIESLSTMSLWLVFTLIMNGLRLLSI</sequence>
<proteinExistence type="predicted"/>
<feature type="non-terminal residue" evidence="1">
    <location>
        <position position="1"/>
    </location>
</feature>
<dbReference type="OrthoDB" id="3033621at2759"/>
<comment type="caution">
    <text evidence="1">The sequence shown here is derived from an EMBL/GenBank/DDBJ whole genome shotgun (WGS) entry which is preliminary data.</text>
</comment>
<evidence type="ECO:0000313" key="2">
    <source>
        <dbReference type="Proteomes" id="UP001140091"/>
    </source>
</evidence>
<dbReference type="AlphaFoldDB" id="A0A9W8J422"/>
<organism evidence="1 2">
    <name type="scientific">Candolleomyces eurysporus</name>
    <dbReference type="NCBI Taxonomy" id="2828524"/>
    <lineage>
        <taxon>Eukaryota</taxon>
        <taxon>Fungi</taxon>
        <taxon>Dikarya</taxon>
        <taxon>Basidiomycota</taxon>
        <taxon>Agaricomycotina</taxon>
        <taxon>Agaricomycetes</taxon>
        <taxon>Agaricomycetidae</taxon>
        <taxon>Agaricales</taxon>
        <taxon>Agaricineae</taxon>
        <taxon>Psathyrellaceae</taxon>
        <taxon>Candolleomyces</taxon>
    </lineage>
</organism>
<accession>A0A9W8J422</accession>
<keyword evidence="2" id="KW-1185">Reference proteome</keyword>
<dbReference type="Proteomes" id="UP001140091">
    <property type="component" value="Unassembled WGS sequence"/>
</dbReference>
<gene>
    <name evidence="1" type="ORF">H1R20_g10063</name>
</gene>
<name>A0A9W8J422_9AGAR</name>
<dbReference type="EMBL" id="JANBPK010001039">
    <property type="protein sequence ID" value="KAJ2927034.1"/>
    <property type="molecule type" value="Genomic_DNA"/>
</dbReference>
<protein>
    <submittedName>
        <fullName evidence="1">Uncharacterized protein</fullName>
    </submittedName>
</protein>